<dbReference type="EMBL" id="UYRW01000211">
    <property type="protein sequence ID" value="VDK64534.1"/>
    <property type="molecule type" value="Genomic_DNA"/>
</dbReference>
<accession>A0A182E0Y1</accession>
<evidence type="ECO:0000313" key="3">
    <source>
        <dbReference type="WBParaSite" id="nOo.2.0.1.t01612-RA"/>
    </source>
</evidence>
<reference evidence="3" key="1">
    <citation type="submission" date="2016-06" db="UniProtKB">
        <authorList>
            <consortium name="WormBaseParasite"/>
        </authorList>
    </citation>
    <scope>IDENTIFICATION</scope>
</reference>
<dbReference type="AlphaFoldDB" id="A0A182E0Y1"/>
<name>A0A182E0Y1_ONCOC</name>
<dbReference type="Proteomes" id="UP000271087">
    <property type="component" value="Unassembled WGS sequence"/>
</dbReference>
<keyword evidence="2" id="KW-1185">Reference proteome</keyword>
<dbReference type="WBParaSite" id="nOo.2.0.1.t01612-RA">
    <property type="protein sequence ID" value="nOo.2.0.1.t01612-RA"/>
    <property type="gene ID" value="nOo.2.0.1.g01612"/>
</dbReference>
<sequence>MKPPIRTTCARIICDGEERGASFCARLYAESGVKNSWAVSRVWRFSNHDWCLGIPEIRSDFIEKYHC</sequence>
<gene>
    <name evidence="1" type="ORF">NOO_LOCUS1612</name>
</gene>
<organism evidence="3">
    <name type="scientific">Onchocerca ochengi</name>
    <name type="common">Filarial nematode worm</name>
    <dbReference type="NCBI Taxonomy" id="42157"/>
    <lineage>
        <taxon>Eukaryota</taxon>
        <taxon>Metazoa</taxon>
        <taxon>Ecdysozoa</taxon>
        <taxon>Nematoda</taxon>
        <taxon>Chromadorea</taxon>
        <taxon>Rhabditida</taxon>
        <taxon>Spirurina</taxon>
        <taxon>Spiruromorpha</taxon>
        <taxon>Filarioidea</taxon>
        <taxon>Onchocercidae</taxon>
        <taxon>Onchocerca</taxon>
    </lineage>
</organism>
<evidence type="ECO:0000313" key="1">
    <source>
        <dbReference type="EMBL" id="VDK64534.1"/>
    </source>
</evidence>
<protein>
    <submittedName>
        <fullName evidence="3">DUF551 domain-containing protein</fullName>
    </submittedName>
</protein>
<proteinExistence type="predicted"/>
<evidence type="ECO:0000313" key="2">
    <source>
        <dbReference type="Proteomes" id="UP000271087"/>
    </source>
</evidence>
<reference evidence="1 2" key="2">
    <citation type="submission" date="2018-08" db="EMBL/GenBank/DDBJ databases">
        <authorList>
            <person name="Laetsch R D."/>
            <person name="Stevens L."/>
            <person name="Kumar S."/>
            <person name="Blaxter L. M."/>
        </authorList>
    </citation>
    <scope>NUCLEOTIDE SEQUENCE [LARGE SCALE GENOMIC DNA]</scope>
</reference>